<dbReference type="RefSeq" id="WP_094233676.1">
    <property type="nucleotide sequence ID" value="NZ_CP016199.1"/>
</dbReference>
<dbReference type="EMBL" id="CP016199">
    <property type="protein sequence ID" value="ASS37449.1"/>
    <property type="molecule type" value="Genomic_DNA"/>
</dbReference>
<dbReference type="AlphaFoldDB" id="A0A223AR95"/>
<gene>
    <name evidence="2" type="ORF">AXF17_02520</name>
</gene>
<name>A0A223AR95_9FIRM</name>
<keyword evidence="3" id="KW-1185">Reference proteome</keyword>
<dbReference type="InterPro" id="IPR001387">
    <property type="entry name" value="Cro/C1-type_HTH"/>
</dbReference>
<accession>A0A223AR95</accession>
<dbReference type="OrthoDB" id="9804186at2"/>
<dbReference type="InterPro" id="IPR010982">
    <property type="entry name" value="Lambda_DNA-bd_dom_sf"/>
</dbReference>
<reference evidence="3" key="1">
    <citation type="submission" date="2016-05" db="EMBL/GenBank/DDBJ databases">
        <authorList>
            <person name="Holder M.E."/>
            <person name="Ajami N.J."/>
            <person name="Petrosino J.F."/>
        </authorList>
    </citation>
    <scope>NUCLEOTIDE SEQUENCE [LARGE SCALE GENOMIC DNA]</scope>
    <source>
        <strain evidence="3">ATCC 700696</strain>
    </source>
</reference>
<dbReference type="PANTHER" id="PTHR37301">
    <property type="entry name" value="DNA-BINDING PROTEIN-RELATED"/>
    <property type="match status" value="1"/>
</dbReference>
<proteinExistence type="predicted"/>
<dbReference type="Proteomes" id="UP000214689">
    <property type="component" value="Chromosome"/>
</dbReference>
<sequence length="74" mass="8185">MGISYKKLWKLLIDKDMKKKDLRAAAGISSTSMAKLGKNENVTTDVLVRICKALNCELSDIMELEPAAEDKVAE</sequence>
<dbReference type="REBASE" id="214987">
    <property type="entry name" value="C.Mpu696ORF2525P"/>
</dbReference>
<dbReference type="GO" id="GO:0003677">
    <property type="term" value="F:DNA binding"/>
    <property type="evidence" value="ECO:0007669"/>
    <property type="project" value="InterPro"/>
</dbReference>
<evidence type="ECO:0000313" key="2">
    <source>
        <dbReference type="EMBL" id="ASS37449.1"/>
    </source>
</evidence>
<protein>
    <submittedName>
        <fullName evidence="2">Transcriptional regulator</fullName>
    </submittedName>
</protein>
<feature type="domain" description="HTH cro/C1-type" evidence="1">
    <location>
        <begin position="37"/>
        <end position="61"/>
    </location>
</feature>
<evidence type="ECO:0000259" key="1">
    <source>
        <dbReference type="PROSITE" id="PS50943"/>
    </source>
</evidence>
<evidence type="ECO:0000313" key="3">
    <source>
        <dbReference type="Proteomes" id="UP000214689"/>
    </source>
</evidence>
<dbReference type="PANTHER" id="PTHR37301:SF1">
    <property type="entry name" value="DNA-BINDING PROTEIN"/>
    <property type="match status" value="1"/>
</dbReference>
<organism evidence="2 3">
    <name type="scientific">Mogibacterium pumilum</name>
    <dbReference type="NCBI Taxonomy" id="86332"/>
    <lineage>
        <taxon>Bacteria</taxon>
        <taxon>Bacillati</taxon>
        <taxon>Bacillota</taxon>
        <taxon>Clostridia</taxon>
        <taxon>Peptostreptococcales</taxon>
        <taxon>Anaerovoracaceae</taxon>
        <taxon>Mogibacterium</taxon>
    </lineage>
</organism>
<dbReference type="CDD" id="cd00093">
    <property type="entry name" value="HTH_XRE"/>
    <property type="match status" value="1"/>
</dbReference>
<dbReference type="SUPFAM" id="SSF47413">
    <property type="entry name" value="lambda repressor-like DNA-binding domains"/>
    <property type="match status" value="1"/>
</dbReference>
<dbReference type="Gene3D" id="1.10.260.40">
    <property type="entry name" value="lambda repressor-like DNA-binding domains"/>
    <property type="match status" value="1"/>
</dbReference>
<dbReference type="PROSITE" id="PS50943">
    <property type="entry name" value="HTH_CROC1"/>
    <property type="match status" value="1"/>
</dbReference>
<dbReference type="Pfam" id="PF13443">
    <property type="entry name" value="HTH_26"/>
    <property type="match status" value="1"/>
</dbReference>